<dbReference type="SUPFAM" id="SSF55961">
    <property type="entry name" value="Bet v1-like"/>
    <property type="match status" value="1"/>
</dbReference>
<organism evidence="3 4">
    <name type="scientific">Aspergillus terreus</name>
    <dbReference type="NCBI Taxonomy" id="33178"/>
    <lineage>
        <taxon>Eukaryota</taxon>
        <taxon>Fungi</taxon>
        <taxon>Dikarya</taxon>
        <taxon>Ascomycota</taxon>
        <taxon>Pezizomycotina</taxon>
        <taxon>Eurotiomycetes</taxon>
        <taxon>Eurotiomycetidae</taxon>
        <taxon>Eurotiales</taxon>
        <taxon>Aspergillaceae</taxon>
        <taxon>Aspergillus</taxon>
        <taxon>Aspergillus subgen. Circumdati</taxon>
    </lineage>
</organism>
<evidence type="ECO:0000256" key="1">
    <source>
        <dbReference type="SAM" id="MobiDB-lite"/>
    </source>
</evidence>
<dbReference type="PANTHER" id="PTHR40370">
    <property type="entry name" value="EXPRESSED PROTEIN"/>
    <property type="match status" value="1"/>
</dbReference>
<accession>A0A5M3Z711</accession>
<dbReference type="OrthoDB" id="6423603at2759"/>
<feature type="compositionally biased region" description="Polar residues" evidence="1">
    <location>
        <begin position="1"/>
        <end position="13"/>
    </location>
</feature>
<keyword evidence="4" id="KW-1185">Reference proteome</keyword>
<evidence type="ECO:0000313" key="3">
    <source>
        <dbReference type="EMBL" id="GFF13600.1"/>
    </source>
</evidence>
<protein>
    <recommendedName>
        <fullName evidence="2">DUF3074 domain-containing protein</fullName>
    </recommendedName>
</protein>
<gene>
    <name evidence="3" type="ORF">ATEIFO6365_0002071100</name>
</gene>
<name>A0A5M3Z711_ASPTE</name>
<evidence type="ECO:0000259" key="2">
    <source>
        <dbReference type="Pfam" id="PF11274"/>
    </source>
</evidence>
<proteinExistence type="predicted"/>
<feature type="compositionally biased region" description="Polar residues" evidence="1">
    <location>
        <begin position="68"/>
        <end position="83"/>
    </location>
</feature>
<dbReference type="Pfam" id="PF11274">
    <property type="entry name" value="DUF3074"/>
    <property type="match status" value="1"/>
</dbReference>
<comment type="caution">
    <text evidence="3">The sequence shown here is derived from an EMBL/GenBank/DDBJ whole genome shotgun (WGS) entry which is preliminary data.</text>
</comment>
<dbReference type="Proteomes" id="UP000452235">
    <property type="component" value="Unassembled WGS sequence"/>
</dbReference>
<dbReference type="PANTHER" id="PTHR40370:SF1">
    <property type="entry name" value="DUF3074 DOMAIN-CONTAINING PROTEIN"/>
    <property type="match status" value="1"/>
</dbReference>
<evidence type="ECO:0000313" key="4">
    <source>
        <dbReference type="Proteomes" id="UP000452235"/>
    </source>
</evidence>
<dbReference type="AlphaFoldDB" id="A0A5M3Z711"/>
<sequence>MNPTLQFLTTTPHPFSILPDHPSLNPDSRPSPKSFLHTVLTESDAFLTSIPHTFHRDPKPRSSPPSTAPVTLSTRTIPDTNNQKSKQAFWACRTSVHDDAPAAGSAAWDEFRAGLRVNHAQNEMAYTPSVSAVDTMLGWPEVDVAGWRGVEMQVNLITHTFHPTALIAPRSFLVLAISADRDGEGEDSFVTVQIPLAARSETVPGALREKIAAATSRRTVFASYASVESVRRRDGRVEWTMATTSDAGGAIPQWVQRSWTMGGVPKAIVADVGLFIGWTAERRGGGADSRS</sequence>
<feature type="region of interest" description="Disordered" evidence="1">
    <location>
        <begin position="51"/>
        <end position="83"/>
    </location>
</feature>
<feature type="region of interest" description="Disordered" evidence="1">
    <location>
        <begin position="1"/>
        <end position="32"/>
    </location>
</feature>
<reference evidence="3 4" key="1">
    <citation type="submission" date="2020-01" db="EMBL/GenBank/DDBJ databases">
        <title>Aspergillus terreus IFO 6365 whole genome shotgun sequence.</title>
        <authorList>
            <person name="Kanamasa S."/>
            <person name="Takahashi H."/>
        </authorList>
    </citation>
    <scope>NUCLEOTIDE SEQUENCE [LARGE SCALE GENOMIC DNA]</scope>
    <source>
        <strain evidence="3 4">IFO 6365</strain>
    </source>
</reference>
<dbReference type="EMBL" id="BLJY01000002">
    <property type="protein sequence ID" value="GFF13600.1"/>
    <property type="molecule type" value="Genomic_DNA"/>
</dbReference>
<feature type="domain" description="DUF3074" evidence="2">
    <location>
        <begin position="90"/>
        <end position="279"/>
    </location>
</feature>
<dbReference type="InterPro" id="IPR024500">
    <property type="entry name" value="DUF3074"/>
</dbReference>
<dbReference type="InterPro" id="IPR023393">
    <property type="entry name" value="START-like_dom_sf"/>
</dbReference>
<dbReference type="VEuPathDB" id="FungiDB:ATEG_04275"/>
<dbReference type="Gene3D" id="3.30.530.20">
    <property type="match status" value="1"/>
</dbReference>